<reference evidence="1" key="1">
    <citation type="submission" date="2018-05" db="EMBL/GenBank/DDBJ databases">
        <authorList>
            <person name="Lanie J.A."/>
            <person name="Ng W.-L."/>
            <person name="Kazmierczak K.M."/>
            <person name="Andrzejewski T.M."/>
            <person name="Davidsen T.M."/>
            <person name="Wayne K.J."/>
            <person name="Tettelin H."/>
            <person name="Glass J.I."/>
            <person name="Rusch D."/>
            <person name="Podicherti R."/>
            <person name="Tsui H.-C.T."/>
            <person name="Winkler M.E."/>
        </authorList>
    </citation>
    <scope>NUCLEOTIDE SEQUENCE</scope>
</reference>
<sequence>MKILFIQPESTMHERMGLMYLSSNLKAKNHEVHMVLADSFGPEGLIEEVERFCPD</sequence>
<feature type="non-terminal residue" evidence="1">
    <location>
        <position position="55"/>
    </location>
</feature>
<protein>
    <recommendedName>
        <fullName evidence="2">B12-binding domain-containing protein</fullName>
    </recommendedName>
</protein>
<gene>
    <name evidence="1" type="ORF">METZ01_LOCUS173338</name>
</gene>
<organism evidence="1">
    <name type="scientific">marine metagenome</name>
    <dbReference type="NCBI Taxonomy" id="408172"/>
    <lineage>
        <taxon>unclassified sequences</taxon>
        <taxon>metagenomes</taxon>
        <taxon>ecological metagenomes</taxon>
    </lineage>
</organism>
<dbReference type="EMBL" id="UINC01032584">
    <property type="protein sequence ID" value="SVB20484.1"/>
    <property type="molecule type" value="Genomic_DNA"/>
</dbReference>
<dbReference type="AlphaFoldDB" id="A0A382C3L7"/>
<evidence type="ECO:0008006" key="2">
    <source>
        <dbReference type="Google" id="ProtNLM"/>
    </source>
</evidence>
<name>A0A382C3L7_9ZZZZ</name>
<proteinExistence type="predicted"/>
<evidence type="ECO:0000313" key="1">
    <source>
        <dbReference type="EMBL" id="SVB20484.1"/>
    </source>
</evidence>
<accession>A0A382C3L7</accession>